<evidence type="ECO:0000256" key="1">
    <source>
        <dbReference type="ARBA" id="ARBA00001585"/>
    </source>
</evidence>
<feature type="transmembrane region" description="Helical" evidence="6">
    <location>
        <begin position="6"/>
        <end position="29"/>
    </location>
</feature>
<evidence type="ECO:0000313" key="8">
    <source>
        <dbReference type="EMBL" id="OPJ59389.1"/>
    </source>
</evidence>
<feature type="transmembrane region" description="Helical" evidence="6">
    <location>
        <begin position="49"/>
        <end position="68"/>
    </location>
</feature>
<evidence type="ECO:0000259" key="7">
    <source>
        <dbReference type="Pfam" id="PF12146"/>
    </source>
</evidence>
<evidence type="ECO:0000256" key="5">
    <source>
        <dbReference type="ARBA" id="ARBA00029605"/>
    </source>
</evidence>
<dbReference type="PANTHER" id="PTHR43722:SF1">
    <property type="entry name" value="PROLINE IMINOPEPTIDASE"/>
    <property type="match status" value="1"/>
</dbReference>
<dbReference type="Proteomes" id="UP000190080">
    <property type="component" value="Unassembled WGS sequence"/>
</dbReference>
<dbReference type="PANTHER" id="PTHR43722">
    <property type="entry name" value="PROLINE IMINOPEPTIDASE"/>
    <property type="match status" value="1"/>
</dbReference>
<protein>
    <recommendedName>
        <fullName evidence="2">prolyl aminopeptidase</fullName>
        <ecNumber evidence="2">3.4.11.5</ecNumber>
    </recommendedName>
    <alternativeName>
        <fullName evidence="5">Prolyl aminopeptidase</fullName>
    </alternativeName>
</protein>
<dbReference type="Gene3D" id="3.40.50.1820">
    <property type="entry name" value="alpha/beta hydrolase"/>
    <property type="match status" value="1"/>
</dbReference>
<comment type="caution">
    <text evidence="8">The sequence shown here is derived from an EMBL/GenBank/DDBJ whole genome shotgun (WGS) entry which is preliminary data.</text>
</comment>
<dbReference type="InterPro" id="IPR005944">
    <property type="entry name" value="Pro_iminopeptidase"/>
</dbReference>
<keyword evidence="6" id="KW-1133">Transmembrane helix</keyword>
<evidence type="ECO:0000256" key="6">
    <source>
        <dbReference type="SAM" id="Phobius"/>
    </source>
</evidence>
<dbReference type="InterPro" id="IPR029058">
    <property type="entry name" value="AB_hydrolase_fold"/>
</dbReference>
<dbReference type="AlphaFoldDB" id="A0A1V4IHJ2"/>
<dbReference type="EC" id="3.4.11.5" evidence="2"/>
<dbReference type="GO" id="GO:0006508">
    <property type="term" value="P:proteolysis"/>
    <property type="evidence" value="ECO:0007669"/>
    <property type="project" value="InterPro"/>
</dbReference>
<evidence type="ECO:0000256" key="3">
    <source>
        <dbReference type="ARBA" id="ARBA00022490"/>
    </source>
</evidence>
<organism evidence="8 9">
    <name type="scientific">Clostridium oryzae</name>
    <dbReference type="NCBI Taxonomy" id="1450648"/>
    <lineage>
        <taxon>Bacteria</taxon>
        <taxon>Bacillati</taxon>
        <taxon>Bacillota</taxon>
        <taxon>Clostridia</taxon>
        <taxon>Eubacteriales</taxon>
        <taxon>Clostridiaceae</taxon>
        <taxon>Clostridium</taxon>
    </lineage>
</organism>
<keyword evidence="4 8" id="KW-0378">Hydrolase</keyword>
<reference evidence="8 9" key="1">
    <citation type="submission" date="2017-03" db="EMBL/GenBank/DDBJ databases">
        <title>Genome sequence of Clostridium oryzae DSM 28571.</title>
        <authorList>
            <person name="Poehlein A."/>
            <person name="Daniel R."/>
        </authorList>
    </citation>
    <scope>NUCLEOTIDE SEQUENCE [LARGE SCALE GENOMIC DNA]</scope>
    <source>
        <strain evidence="8 9">DSM 28571</strain>
    </source>
</reference>
<evidence type="ECO:0000256" key="2">
    <source>
        <dbReference type="ARBA" id="ARBA00012568"/>
    </source>
</evidence>
<dbReference type="GO" id="GO:0005737">
    <property type="term" value="C:cytoplasm"/>
    <property type="evidence" value="ECO:0007669"/>
    <property type="project" value="InterPro"/>
</dbReference>
<gene>
    <name evidence="8" type="ORF">CLORY_33180</name>
</gene>
<dbReference type="Pfam" id="PF12146">
    <property type="entry name" value="Hydrolase_4"/>
    <property type="match status" value="1"/>
</dbReference>
<dbReference type="OrthoDB" id="53505at2"/>
<name>A0A1V4IHJ2_9CLOT</name>
<sequence length="397" mass="45485">MIIAILLIIMFIVIIVSLLICLFFIMQLVIRSIKKVPLNREKARLKKSAFFFTILVVLMVGFITFSQFTAHTPRILNQNGKATKGSIAELKKVELNGRREWISIRGKNRKNPVLLFLTGGPGGTQLTATRYELSGLEEHFVVVNWDQPGSGKSYDAVSRKKITVDTYIEDGLALTDFLRKSFKTEKIYLMGESWGSALGIFLADAAPAKYHAFIGTGQMVDFKETEIMDYKKAIKLARENRDEKIVKKLIGNGMPPYYGKDVTWKSAVYLNYLSDYMAKNHEITNGGYHTIRDMFSDEYGIVDSINYLRGIINTFNQVYPQLYNTDLRKGFTKLDIPVYFFLGRHDVNAPLSLTQEYYNSLKVPKKEIVWFEHSGHSPWMNESKLFVSQTVRVFLKK</sequence>
<dbReference type="InterPro" id="IPR002410">
    <property type="entry name" value="Peptidase_S33"/>
</dbReference>
<dbReference type="PRINTS" id="PR00793">
    <property type="entry name" value="PROAMNOPTASE"/>
</dbReference>
<dbReference type="STRING" id="1450648.CLORY_33180"/>
<evidence type="ECO:0000313" key="9">
    <source>
        <dbReference type="Proteomes" id="UP000190080"/>
    </source>
</evidence>
<keyword evidence="6" id="KW-0472">Membrane</keyword>
<accession>A0A1V4IHJ2</accession>
<feature type="domain" description="Serine aminopeptidase S33" evidence="7">
    <location>
        <begin position="139"/>
        <end position="248"/>
    </location>
</feature>
<dbReference type="SUPFAM" id="SSF53474">
    <property type="entry name" value="alpha/beta-Hydrolases"/>
    <property type="match status" value="1"/>
</dbReference>
<dbReference type="InterPro" id="IPR022742">
    <property type="entry name" value="Hydrolase_4"/>
</dbReference>
<dbReference type="EMBL" id="MZGV01000045">
    <property type="protein sequence ID" value="OPJ59389.1"/>
    <property type="molecule type" value="Genomic_DNA"/>
</dbReference>
<proteinExistence type="predicted"/>
<keyword evidence="3" id="KW-0963">Cytoplasm</keyword>
<dbReference type="RefSeq" id="WP_079426533.1">
    <property type="nucleotide sequence ID" value="NZ_MZGV01000045.1"/>
</dbReference>
<evidence type="ECO:0000256" key="4">
    <source>
        <dbReference type="ARBA" id="ARBA00022801"/>
    </source>
</evidence>
<dbReference type="GO" id="GO:0004177">
    <property type="term" value="F:aminopeptidase activity"/>
    <property type="evidence" value="ECO:0007669"/>
    <property type="project" value="UniProtKB-EC"/>
</dbReference>
<comment type="catalytic activity">
    <reaction evidence="1">
        <text>Release of N-terminal proline from a peptide.</text>
        <dbReference type="EC" id="3.4.11.5"/>
    </reaction>
</comment>
<keyword evidence="9" id="KW-1185">Reference proteome</keyword>
<keyword evidence="6" id="KW-0812">Transmembrane</keyword>